<keyword evidence="2" id="KW-1133">Transmembrane helix</keyword>
<feature type="transmembrane region" description="Helical" evidence="2">
    <location>
        <begin position="112"/>
        <end position="133"/>
    </location>
</feature>
<keyword evidence="4" id="KW-1185">Reference proteome</keyword>
<dbReference type="Proteomes" id="UP000217790">
    <property type="component" value="Unassembled WGS sequence"/>
</dbReference>
<gene>
    <name evidence="3" type="ORF">ARMGADRAFT_1087175</name>
</gene>
<feature type="compositionally biased region" description="Polar residues" evidence="1">
    <location>
        <begin position="74"/>
        <end position="87"/>
    </location>
</feature>
<sequence length="263" mass="27944">MELYRHETESVIVYTIVSRTIESPDSNHVQATSISTVSSDSESSLSINPSDSDSISTRESAVSSAGTTSASTTRHSQASSTKVIANATTSSSPSETSSYTSHSHQPQHTPTIIGAVLGPIVLFLLLALAAFLLRRLRLRKAQSSAKLSPNPGLMHSSQSEDLPAKSRRRLTVPSDGNSVEHPESVSGGGVVQEGDQIPPEEDIPHAGTSSSPRAMDDEAVAEILRLSNQIQQLLTERASAQHPDREPDAPPAYVEGGTEDLSR</sequence>
<dbReference type="EMBL" id="KZ293688">
    <property type="protein sequence ID" value="PBK85895.1"/>
    <property type="molecule type" value="Genomic_DNA"/>
</dbReference>
<keyword evidence="2" id="KW-0812">Transmembrane</keyword>
<evidence type="ECO:0008006" key="5">
    <source>
        <dbReference type="Google" id="ProtNLM"/>
    </source>
</evidence>
<keyword evidence="2" id="KW-0472">Membrane</keyword>
<dbReference type="InParanoid" id="A0A2H3CS85"/>
<feature type="compositionally biased region" description="Low complexity" evidence="1">
    <location>
        <begin position="32"/>
        <end position="73"/>
    </location>
</feature>
<proteinExistence type="predicted"/>
<organism evidence="3 4">
    <name type="scientific">Armillaria gallica</name>
    <name type="common">Bulbous honey fungus</name>
    <name type="synonym">Armillaria bulbosa</name>
    <dbReference type="NCBI Taxonomy" id="47427"/>
    <lineage>
        <taxon>Eukaryota</taxon>
        <taxon>Fungi</taxon>
        <taxon>Dikarya</taxon>
        <taxon>Basidiomycota</taxon>
        <taxon>Agaricomycotina</taxon>
        <taxon>Agaricomycetes</taxon>
        <taxon>Agaricomycetidae</taxon>
        <taxon>Agaricales</taxon>
        <taxon>Marasmiineae</taxon>
        <taxon>Physalacriaceae</taxon>
        <taxon>Armillaria</taxon>
    </lineage>
</organism>
<accession>A0A2H3CS85</accession>
<evidence type="ECO:0000313" key="4">
    <source>
        <dbReference type="Proteomes" id="UP000217790"/>
    </source>
</evidence>
<feature type="region of interest" description="Disordered" evidence="1">
    <location>
        <begin position="143"/>
        <end position="221"/>
    </location>
</feature>
<reference evidence="4" key="1">
    <citation type="journal article" date="2017" name="Nat. Ecol. Evol.">
        <title>Genome expansion and lineage-specific genetic innovations in the forest pathogenic fungi Armillaria.</title>
        <authorList>
            <person name="Sipos G."/>
            <person name="Prasanna A.N."/>
            <person name="Walter M.C."/>
            <person name="O'Connor E."/>
            <person name="Balint B."/>
            <person name="Krizsan K."/>
            <person name="Kiss B."/>
            <person name="Hess J."/>
            <person name="Varga T."/>
            <person name="Slot J."/>
            <person name="Riley R."/>
            <person name="Boka B."/>
            <person name="Rigling D."/>
            <person name="Barry K."/>
            <person name="Lee J."/>
            <person name="Mihaltcheva S."/>
            <person name="LaButti K."/>
            <person name="Lipzen A."/>
            <person name="Waldron R."/>
            <person name="Moloney N.M."/>
            <person name="Sperisen C."/>
            <person name="Kredics L."/>
            <person name="Vagvoelgyi C."/>
            <person name="Patrignani A."/>
            <person name="Fitzpatrick D."/>
            <person name="Nagy I."/>
            <person name="Doyle S."/>
            <person name="Anderson J.B."/>
            <person name="Grigoriev I.V."/>
            <person name="Gueldener U."/>
            <person name="Muensterkoetter M."/>
            <person name="Nagy L.G."/>
        </authorList>
    </citation>
    <scope>NUCLEOTIDE SEQUENCE [LARGE SCALE GENOMIC DNA]</scope>
    <source>
        <strain evidence="4">Ar21-2</strain>
    </source>
</reference>
<dbReference type="OrthoDB" id="3041323at2759"/>
<evidence type="ECO:0000256" key="2">
    <source>
        <dbReference type="SAM" id="Phobius"/>
    </source>
</evidence>
<protein>
    <recommendedName>
        <fullName evidence="5">Mid2 domain-containing protein</fullName>
    </recommendedName>
</protein>
<feature type="compositionally biased region" description="Low complexity" evidence="1">
    <location>
        <begin position="88"/>
        <end position="103"/>
    </location>
</feature>
<evidence type="ECO:0000256" key="1">
    <source>
        <dbReference type="SAM" id="MobiDB-lite"/>
    </source>
</evidence>
<feature type="region of interest" description="Disordered" evidence="1">
    <location>
        <begin position="234"/>
        <end position="263"/>
    </location>
</feature>
<feature type="region of interest" description="Disordered" evidence="1">
    <location>
        <begin position="31"/>
        <end position="107"/>
    </location>
</feature>
<name>A0A2H3CS85_ARMGA</name>
<evidence type="ECO:0000313" key="3">
    <source>
        <dbReference type="EMBL" id="PBK85895.1"/>
    </source>
</evidence>
<dbReference type="OMA" id="YRHETES"/>
<dbReference type="AlphaFoldDB" id="A0A2H3CS85"/>